<keyword evidence="1" id="KW-0812">Transmembrane</keyword>
<name>F4MW46_YEREN</name>
<evidence type="ECO:0000256" key="1">
    <source>
        <dbReference type="SAM" id="Phobius"/>
    </source>
</evidence>
<accession>F4MW46</accession>
<proteinExistence type="predicted"/>
<feature type="transmembrane region" description="Helical" evidence="1">
    <location>
        <begin position="21"/>
        <end position="46"/>
    </location>
</feature>
<organism evidence="2">
    <name type="scientific">Yersinia enterocolitica W22703</name>
    <dbReference type="NCBI Taxonomy" id="913028"/>
    <lineage>
        <taxon>Bacteria</taxon>
        <taxon>Pseudomonadati</taxon>
        <taxon>Pseudomonadota</taxon>
        <taxon>Gammaproteobacteria</taxon>
        <taxon>Enterobacterales</taxon>
        <taxon>Yersiniaceae</taxon>
        <taxon>Yersinia</taxon>
    </lineage>
</organism>
<keyword evidence="1" id="KW-1133">Transmembrane helix</keyword>
<dbReference type="EMBL" id="FR718516">
    <property type="protein sequence ID" value="CBX70054.1"/>
    <property type="molecule type" value="Genomic_DNA"/>
</dbReference>
<protein>
    <submittedName>
        <fullName evidence="2">Uncharacterized protein</fullName>
    </submittedName>
</protein>
<dbReference type="AlphaFoldDB" id="F4MW46"/>
<keyword evidence="1" id="KW-0472">Membrane</keyword>
<evidence type="ECO:0000313" key="2">
    <source>
        <dbReference type="EMBL" id="CBX70054.1"/>
    </source>
</evidence>
<sequence length="52" mass="5412">MAYVAAKPASKKIAGLKVNHGAIAISIVSGNFTSISIIGRYCSLWLMSGDSL</sequence>
<gene>
    <name evidence="2" type="ORF">YEW_AC00480</name>
</gene>
<reference evidence="2" key="1">
    <citation type="journal article" date="2011" name="BMC Genomics">
        <title>Shotgun sequencing of Yersinia enterocolitica strain W22703 (biotype 2, serotype O:9): genomic evidence for oscillation between invertebrates and mammals.</title>
        <authorList>
            <person name="Fuchs T.M."/>
            <person name="Brandt K."/>
            <person name="Starke M."/>
            <person name="Rattei T."/>
        </authorList>
    </citation>
    <scope>NUCLEOTIDE SEQUENCE</scope>
</reference>